<evidence type="ECO:0000313" key="1">
    <source>
        <dbReference type="EMBL" id="GLR26533.1"/>
    </source>
</evidence>
<dbReference type="Proteomes" id="UP001156664">
    <property type="component" value="Unassembled WGS sequence"/>
</dbReference>
<name>A0ABQ5YUG2_9BURK</name>
<sequence length="143" mass="15913">MKIQEAQIGIAGPSFYIVVSDSQQIGEETFLDGLLIYPSGEPLHLIFAARNEDTDVVNQLDGLALEEFQIRASAWISENKGNLGAYLSASLRFSDIGDLRLLILRHRGAFDLLRKANIRKYSTNLSELVSNLLAKTKFNITQT</sequence>
<reference evidence="2" key="1">
    <citation type="journal article" date="2019" name="Int. J. Syst. Evol. Microbiol.">
        <title>The Global Catalogue of Microorganisms (GCM) 10K type strain sequencing project: providing services to taxonomists for standard genome sequencing and annotation.</title>
        <authorList>
            <consortium name="The Broad Institute Genomics Platform"/>
            <consortium name="The Broad Institute Genome Sequencing Center for Infectious Disease"/>
            <person name="Wu L."/>
            <person name="Ma J."/>
        </authorList>
    </citation>
    <scope>NUCLEOTIDE SEQUENCE [LARGE SCALE GENOMIC DNA]</scope>
    <source>
        <strain evidence="2">NBRC 105857</strain>
    </source>
</reference>
<gene>
    <name evidence="1" type="ORF">GCM10007875_16230</name>
</gene>
<accession>A0ABQ5YUG2</accession>
<keyword evidence="2" id="KW-1185">Reference proteome</keyword>
<dbReference type="RefSeq" id="WP_284281154.1">
    <property type="nucleotide sequence ID" value="NZ_BSOJ01000015.1"/>
</dbReference>
<organism evidence="1 2">
    <name type="scientific">Limnobacter litoralis</name>
    <dbReference type="NCBI Taxonomy" id="481366"/>
    <lineage>
        <taxon>Bacteria</taxon>
        <taxon>Pseudomonadati</taxon>
        <taxon>Pseudomonadota</taxon>
        <taxon>Betaproteobacteria</taxon>
        <taxon>Burkholderiales</taxon>
        <taxon>Burkholderiaceae</taxon>
        <taxon>Limnobacter</taxon>
    </lineage>
</organism>
<comment type="caution">
    <text evidence="1">The sequence shown here is derived from an EMBL/GenBank/DDBJ whole genome shotgun (WGS) entry which is preliminary data.</text>
</comment>
<proteinExistence type="predicted"/>
<protein>
    <submittedName>
        <fullName evidence="1">Uncharacterized protein</fullName>
    </submittedName>
</protein>
<dbReference type="EMBL" id="BSOJ01000015">
    <property type="protein sequence ID" value="GLR26533.1"/>
    <property type="molecule type" value="Genomic_DNA"/>
</dbReference>
<evidence type="ECO:0000313" key="2">
    <source>
        <dbReference type="Proteomes" id="UP001156664"/>
    </source>
</evidence>